<gene>
    <name evidence="2" type="ORF">AcetOrient_orf02949</name>
</gene>
<dbReference type="GO" id="GO:0005524">
    <property type="term" value="F:ATP binding"/>
    <property type="evidence" value="ECO:0007669"/>
    <property type="project" value="InterPro"/>
</dbReference>
<dbReference type="SUPFAM" id="SSF46929">
    <property type="entry name" value="DNA helicase RuvA subunit, C-terminal domain"/>
    <property type="match status" value="1"/>
</dbReference>
<dbReference type="GO" id="GO:0006310">
    <property type="term" value="P:DNA recombination"/>
    <property type="evidence" value="ECO:0007669"/>
    <property type="project" value="InterPro"/>
</dbReference>
<name>A0A2Z5ZHS9_9PROT</name>
<dbReference type="AlphaFoldDB" id="A0A2Z5ZHS9"/>
<proteinExistence type="predicted"/>
<dbReference type="GO" id="GO:0006281">
    <property type="term" value="P:DNA repair"/>
    <property type="evidence" value="ECO:0007669"/>
    <property type="project" value="InterPro"/>
</dbReference>
<dbReference type="EMBL" id="AP018515">
    <property type="protein sequence ID" value="BBC80324.1"/>
    <property type="molecule type" value="Genomic_DNA"/>
</dbReference>
<sequence length="43" mass="4565">MALAGLGFRRSEAVPVVGRLLAERGGEATLDSVLRDALKELAR</sequence>
<dbReference type="InterPro" id="IPR011114">
    <property type="entry name" value="RuvA_C"/>
</dbReference>
<organism evidence="2 3">
    <name type="scientific">Acetobacter orientalis</name>
    <dbReference type="NCBI Taxonomy" id="146474"/>
    <lineage>
        <taxon>Bacteria</taxon>
        <taxon>Pseudomonadati</taxon>
        <taxon>Pseudomonadota</taxon>
        <taxon>Alphaproteobacteria</taxon>
        <taxon>Acetobacterales</taxon>
        <taxon>Acetobacteraceae</taxon>
        <taxon>Acetobacter</taxon>
    </lineage>
</organism>
<accession>A0A2Z5ZHS9</accession>
<keyword evidence="2" id="KW-0067">ATP-binding</keyword>
<dbReference type="Proteomes" id="UP000270034">
    <property type="component" value="Chromosome"/>
</dbReference>
<dbReference type="GO" id="GO:0009378">
    <property type="term" value="F:four-way junction helicase activity"/>
    <property type="evidence" value="ECO:0007669"/>
    <property type="project" value="InterPro"/>
</dbReference>
<dbReference type="InterPro" id="IPR036267">
    <property type="entry name" value="RuvA_C_sf"/>
</dbReference>
<reference evidence="2 3" key="1">
    <citation type="submission" date="2018-02" db="EMBL/GenBank/DDBJ databases">
        <title>Acetobacter orientalis genome.</title>
        <authorList>
            <person name="Nakashima N."/>
            <person name="Tamura T."/>
        </authorList>
    </citation>
    <scope>NUCLEOTIDE SEQUENCE [LARGE SCALE GENOMIC DNA]</scope>
    <source>
        <strain evidence="2 3">FAN1</strain>
    </source>
</reference>
<evidence type="ECO:0000259" key="1">
    <source>
        <dbReference type="Pfam" id="PF07499"/>
    </source>
</evidence>
<dbReference type="GO" id="GO:0009379">
    <property type="term" value="C:Holliday junction helicase complex"/>
    <property type="evidence" value="ECO:0007669"/>
    <property type="project" value="InterPro"/>
</dbReference>
<keyword evidence="2" id="KW-0547">Nucleotide-binding</keyword>
<evidence type="ECO:0000313" key="2">
    <source>
        <dbReference type="EMBL" id="BBC80324.1"/>
    </source>
</evidence>
<evidence type="ECO:0000313" key="3">
    <source>
        <dbReference type="Proteomes" id="UP000270034"/>
    </source>
</evidence>
<dbReference type="Pfam" id="PF07499">
    <property type="entry name" value="RuvA_C"/>
    <property type="match status" value="1"/>
</dbReference>
<feature type="domain" description="Holliday junction DNA helicase RuvA C-terminal" evidence="1">
    <location>
        <begin position="1"/>
        <end position="42"/>
    </location>
</feature>
<dbReference type="Gene3D" id="1.10.8.10">
    <property type="entry name" value="DNA helicase RuvA subunit, C-terminal domain"/>
    <property type="match status" value="1"/>
</dbReference>
<protein>
    <submittedName>
        <fullName evidence="2">Holliday junction ATP-dependent DNA helicase RuvA</fullName>
    </submittedName>
</protein>
<keyword evidence="2" id="KW-0347">Helicase</keyword>
<dbReference type="KEGG" id="aot:AcetOri_orf02949"/>
<keyword evidence="2" id="KW-0378">Hydrolase</keyword>